<evidence type="ECO:0000313" key="9">
    <source>
        <dbReference type="EMBL" id="SHH13762.1"/>
    </source>
</evidence>
<comment type="similarity">
    <text evidence="2">Belongs to the amino acid-polyamine-organocation (APC) superfamily. Spore germination protein (SGP) (TC 2.A.3.9) family.</text>
</comment>
<feature type="transmembrane region" description="Helical" evidence="8">
    <location>
        <begin position="212"/>
        <end position="245"/>
    </location>
</feature>
<dbReference type="RefSeq" id="WP_073335908.1">
    <property type="nucleotide sequence ID" value="NZ_FQXM01000002.1"/>
</dbReference>
<dbReference type="InterPro" id="IPR004761">
    <property type="entry name" value="Spore_GerAB"/>
</dbReference>
<keyword evidence="10" id="KW-1185">Reference proteome</keyword>
<dbReference type="GO" id="GO:0016020">
    <property type="term" value="C:membrane"/>
    <property type="evidence" value="ECO:0007669"/>
    <property type="project" value="UniProtKB-SubCell"/>
</dbReference>
<dbReference type="NCBIfam" id="TIGR00912">
    <property type="entry name" value="2A0309"/>
    <property type="match status" value="1"/>
</dbReference>
<accession>A0A1M5QI39</accession>
<evidence type="ECO:0000256" key="4">
    <source>
        <dbReference type="ARBA" id="ARBA00022544"/>
    </source>
</evidence>
<dbReference type="EMBL" id="FQXM01000002">
    <property type="protein sequence ID" value="SHH13762.1"/>
    <property type="molecule type" value="Genomic_DNA"/>
</dbReference>
<dbReference type="Proteomes" id="UP000184447">
    <property type="component" value="Unassembled WGS sequence"/>
</dbReference>
<proteinExistence type="inferred from homology"/>
<dbReference type="PANTHER" id="PTHR34975:SF2">
    <property type="entry name" value="SPORE GERMINATION PROTEIN A2"/>
    <property type="match status" value="1"/>
</dbReference>
<feature type="transmembrane region" description="Helical" evidence="8">
    <location>
        <begin position="299"/>
        <end position="317"/>
    </location>
</feature>
<evidence type="ECO:0000256" key="5">
    <source>
        <dbReference type="ARBA" id="ARBA00022692"/>
    </source>
</evidence>
<dbReference type="AlphaFoldDB" id="A0A1M5QI39"/>
<keyword evidence="3" id="KW-0813">Transport</keyword>
<dbReference type="GO" id="GO:0009847">
    <property type="term" value="P:spore germination"/>
    <property type="evidence" value="ECO:0007669"/>
    <property type="project" value="InterPro"/>
</dbReference>
<keyword evidence="5 8" id="KW-0812">Transmembrane</keyword>
<dbReference type="OrthoDB" id="1891864at2"/>
<keyword evidence="6 8" id="KW-1133">Transmembrane helix</keyword>
<sequence>MGEEKLTYKQAISLIVLFISGSSTIITPGIAAKKDVWIATLISMVAITPILILFQRLLYIFKGKDLYDIIDIVFGPILGRVISLVYIWFSLHLGALVINNFIYFINIISLNETPIIIPAIIISFLCIMSVKYGIGVVGRWGEMAAILLVIFISMIVILLIPSMHIENIQPILYDGIKPVLRGAFSTFSFPFGEIIIFTMVFTSFREKEKPRIYIIGMLLGGSMLVLTSLTDVLVIGADGAGMYYFTAYTVVRRIDLGNFIQRIEIFASLMFLIGGIIKISICLFATCRGVSKIFNSKNYKFSVTPMGITMFIMGTFIYESIMDMSSWAIEVWPYYAFPFQVILPIIIYIGAEIYAIRNNKRE</sequence>
<feature type="transmembrane region" description="Helical" evidence="8">
    <location>
        <begin position="337"/>
        <end position="356"/>
    </location>
</feature>
<feature type="transmembrane region" description="Helical" evidence="8">
    <location>
        <begin position="140"/>
        <end position="160"/>
    </location>
</feature>
<protein>
    <submittedName>
        <fullName evidence="9">Spore germination protein KB</fullName>
    </submittedName>
</protein>
<feature type="transmembrane region" description="Helical" evidence="8">
    <location>
        <begin position="180"/>
        <end position="200"/>
    </location>
</feature>
<feature type="transmembrane region" description="Helical" evidence="8">
    <location>
        <begin position="101"/>
        <end position="128"/>
    </location>
</feature>
<comment type="subcellular location">
    <subcellularLocation>
        <location evidence="1">Membrane</location>
        <topology evidence="1">Multi-pass membrane protein</topology>
    </subcellularLocation>
</comment>
<dbReference type="Pfam" id="PF03845">
    <property type="entry name" value="Spore_permease"/>
    <property type="match status" value="1"/>
</dbReference>
<organism evidence="9 10">
    <name type="scientific">Clostridium grantii DSM 8605</name>
    <dbReference type="NCBI Taxonomy" id="1121316"/>
    <lineage>
        <taxon>Bacteria</taxon>
        <taxon>Bacillati</taxon>
        <taxon>Bacillota</taxon>
        <taxon>Clostridia</taxon>
        <taxon>Eubacteriales</taxon>
        <taxon>Clostridiaceae</taxon>
        <taxon>Clostridium</taxon>
    </lineage>
</organism>
<reference evidence="9 10" key="1">
    <citation type="submission" date="2016-11" db="EMBL/GenBank/DDBJ databases">
        <authorList>
            <person name="Jaros S."/>
            <person name="Januszkiewicz K."/>
            <person name="Wedrychowicz H."/>
        </authorList>
    </citation>
    <scope>NUCLEOTIDE SEQUENCE [LARGE SCALE GENOMIC DNA]</scope>
    <source>
        <strain evidence="9 10">DSM 8605</strain>
    </source>
</reference>
<evidence type="ECO:0000256" key="2">
    <source>
        <dbReference type="ARBA" id="ARBA00007998"/>
    </source>
</evidence>
<evidence type="ECO:0000256" key="6">
    <source>
        <dbReference type="ARBA" id="ARBA00022989"/>
    </source>
</evidence>
<gene>
    <name evidence="9" type="ORF">SAMN02745207_00113</name>
</gene>
<dbReference type="PANTHER" id="PTHR34975">
    <property type="entry name" value="SPORE GERMINATION PROTEIN A2"/>
    <property type="match status" value="1"/>
</dbReference>
<feature type="transmembrane region" description="Helical" evidence="8">
    <location>
        <begin position="12"/>
        <end position="30"/>
    </location>
</feature>
<feature type="transmembrane region" description="Helical" evidence="8">
    <location>
        <begin position="36"/>
        <end position="54"/>
    </location>
</feature>
<dbReference type="STRING" id="1121316.SAMN02745207_00113"/>
<name>A0A1M5QI39_9CLOT</name>
<evidence type="ECO:0000256" key="8">
    <source>
        <dbReference type="SAM" id="Phobius"/>
    </source>
</evidence>
<evidence type="ECO:0000256" key="7">
    <source>
        <dbReference type="ARBA" id="ARBA00023136"/>
    </source>
</evidence>
<evidence type="ECO:0000313" key="10">
    <source>
        <dbReference type="Proteomes" id="UP000184447"/>
    </source>
</evidence>
<keyword evidence="4" id="KW-0309">Germination</keyword>
<evidence type="ECO:0000256" key="3">
    <source>
        <dbReference type="ARBA" id="ARBA00022448"/>
    </source>
</evidence>
<keyword evidence="7 8" id="KW-0472">Membrane</keyword>
<evidence type="ECO:0000256" key="1">
    <source>
        <dbReference type="ARBA" id="ARBA00004141"/>
    </source>
</evidence>
<feature type="transmembrane region" description="Helical" evidence="8">
    <location>
        <begin position="265"/>
        <end position="287"/>
    </location>
</feature>